<evidence type="ECO:0000313" key="7">
    <source>
        <dbReference type="EMBL" id="BAI61388.1"/>
    </source>
</evidence>
<feature type="transmembrane region" description="Helical" evidence="6">
    <location>
        <begin position="65"/>
        <end position="83"/>
    </location>
</feature>
<evidence type="ECO:0000256" key="4">
    <source>
        <dbReference type="ARBA" id="ARBA00022989"/>
    </source>
</evidence>
<evidence type="ECO:0000256" key="5">
    <source>
        <dbReference type="ARBA" id="ARBA00023136"/>
    </source>
</evidence>
<keyword evidence="2" id="KW-1003">Cell membrane</keyword>
<comment type="subcellular location">
    <subcellularLocation>
        <location evidence="1">Cell membrane</location>
        <topology evidence="1">Multi-pass membrane protein</topology>
    </subcellularLocation>
</comment>
<evidence type="ECO:0000256" key="6">
    <source>
        <dbReference type="SAM" id="Phobius"/>
    </source>
</evidence>
<dbReference type="AlphaFoldDB" id="D1YY66"/>
<dbReference type="GO" id="GO:0005886">
    <property type="term" value="C:plasma membrane"/>
    <property type="evidence" value="ECO:0007669"/>
    <property type="project" value="UniProtKB-SubCell"/>
</dbReference>
<evidence type="ECO:0000256" key="3">
    <source>
        <dbReference type="ARBA" id="ARBA00022692"/>
    </source>
</evidence>
<reference evidence="7 8" key="2">
    <citation type="journal article" date="2008" name="Int. J. Syst. Evol. Microbiol.">
        <title>Methanocella paludicola gen. nov., sp. nov., a methane-producing archaeon, the first isolate of the lineage 'Rice Cluster I', and proposal of the new archaeal order Methanocellales ord. nov.</title>
        <authorList>
            <person name="Sakai S."/>
            <person name="Imachi H."/>
            <person name="Hanada S."/>
            <person name="Ohashi A."/>
            <person name="Harada H."/>
            <person name="Kamagata Y."/>
        </authorList>
    </citation>
    <scope>NUCLEOTIDE SEQUENCE [LARGE SCALE GENOMIC DNA]</scope>
    <source>
        <strain evidence="8">DSM 17711 / JCM 13418 / NBRC 101707 / SANAE</strain>
    </source>
</reference>
<proteinExistence type="predicted"/>
<evidence type="ECO:0008006" key="9">
    <source>
        <dbReference type="Google" id="ProtNLM"/>
    </source>
</evidence>
<keyword evidence="3 6" id="KW-0812">Transmembrane</keyword>
<feature type="transmembrane region" description="Helical" evidence="6">
    <location>
        <begin position="24"/>
        <end position="45"/>
    </location>
</feature>
<dbReference type="InterPro" id="IPR020948">
    <property type="entry name" value="P_starv_induced_PsiE-like"/>
</dbReference>
<keyword evidence="4 6" id="KW-1133">Transmembrane helix</keyword>
<feature type="transmembrane region" description="Helical" evidence="6">
    <location>
        <begin position="90"/>
        <end position="110"/>
    </location>
</feature>
<sequence length="143" mass="15599">MSIDMAMDKNSGVVSLLDMVETGIYLLVALFLGIMALMTFFIVALDLSQFVSGASLDIIDMALNSLLVTLIIAALIQTVIVYIKVRTLDLRLILSVGLTAMIRRVLVFGVEKTITWEQMAVTALLILVIILGIWLVGDKKAQA</sequence>
<dbReference type="eggNOG" id="arCOG06067">
    <property type="taxonomic scope" value="Archaea"/>
</dbReference>
<evidence type="ECO:0000256" key="1">
    <source>
        <dbReference type="ARBA" id="ARBA00004651"/>
    </source>
</evidence>
<reference evidence="8" key="3">
    <citation type="journal article" date="2011" name="PLoS ONE">
        <title>Genome sequence of a mesophilic hydrogenotrophic methanogen Methanocella paludicola, the first cultivated representative of the order Methanocellales.</title>
        <authorList>
            <person name="Sakai S."/>
            <person name="Takaki Y."/>
            <person name="Shimamura S."/>
            <person name="Sekine M."/>
            <person name="Tajima T."/>
            <person name="Kosugi H."/>
            <person name="Ichikawa N."/>
            <person name="Tasumi E."/>
            <person name="Hiraki A.T."/>
            <person name="Shimizu A."/>
            <person name="Kato Y."/>
            <person name="Nishiko R."/>
            <person name="Mori K."/>
            <person name="Fujita N."/>
            <person name="Imachi H."/>
            <person name="Takai K."/>
        </authorList>
    </citation>
    <scope>NUCLEOTIDE SEQUENCE [LARGE SCALE GENOMIC DNA]</scope>
    <source>
        <strain evidence="8">DSM 17711 / JCM 13418 / NBRC 101707 / SANAE</strain>
    </source>
</reference>
<gene>
    <name evidence="7" type="ordered locus">MCP_1316</name>
</gene>
<reference evidence="7 8" key="1">
    <citation type="journal article" date="2007" name="Appl. Environ. Microbiol.">
        <title>Isolation of key methanogens for global methane emission from rice paddy fields: a novel isolate affiliated with the clone cluster rice cluster I.</title>
        <authorList>
            <person name="Sakai S."/>
            <person name="Imachi H."/>
            <person name="Sekiguchi Y."/>
            <person name="Ohashi A."/>
            <person name="Harada H."/>
            <person name="Kamagata Y."/>
        </authorList>
    </citation>
    <scope>NUCLEOTIDE SEQUENCE [LARGE SCALE GENOMIC DNA]</scope>
    <source>
        <strain evidence="8">DSM 17711 / JCM 13418 / NBRC 101707 / SANAE</strain>
    </source>
</reference>
<keyword evidence="5 6" id="KW-0472">Membrane</keyword>
<dbReference type="Pfam" id="PF06146">
    <property type="entry name" value="PsiE"/>
    <property type="match status" value="1"/>
</dbReference>
<organism evidence="7 8">
    <name type="scientific">Methanocella paludicola (strain DSM 17711 / JCM 13418 / NBRC 101707 / SANAE)</name>
    <dbReference type="NCBI Taxonomy" id="304371"/>
    <lineage>
        <taxon>Archaea</taxon>
        <taxon>Methanobacteriati</taxon>
        <taxon>Methanobacteriota</taxon>
        <taxon>Stenosarchaea group</taxon>
        <taxon>Methanomicrobia</taxon>
        <taxon>Methanocellales</taxon>
        <taxon>Methanocellaceae</taxon>
        <taxon>Methanocella</taxon>
    </lineage>
</organism>
<name>D1YY66_METPS</name>
<dbReference type="STRING" id="304371.MCP_1316"/>
<feature type="transmembrane region" description="Helical" evidence="6">
    <location>
        <begin position="116"/>
        <end position="137"/>
    </location>
</feature>
<evidence type="ECO:0000256" key="2">
    <source>
        <dbReference type="ARBA" id="ARBA00022475"/>
    </source>
</evidence>
<evidence type="ECO:0000313" key="8">
    <source>
        <dbReference type="Proteomes" id="UP000001882"/>
    </source>
</evidence>
<protein>
    <recommendedName>
        <fullName evidence="9">Phosphate-starvation-inducible E</fullName>
    </recommendedName>
</protein>
<accession>D1YY66</accession>
<dbReference type="Proteomes" id="UP000001882">
    <property type="component" value="Chromosome"/>
</dbReference>
<dbReference type="InParanoid" id="D1YY66"/>
<dbReference type="KEGG" id="mpd:MCP_1316"/>
<dbReference type="EMBL" id="AP011532">
    <property type="protein sequence ID" value="BAI61388.1"/>
    <property type="molecule type" value="Genomic_DNA"/>
</dbReference>
<keyword evidence="8" id="KW-1185">Reference proteome</keyword>